<gene>
    <name evidence="2" type="ORF">Q9L58_007060</name>
</gene>
<feature type="compositionally biased region" description="Polar residues" evidence="1">
    <location>
        <begin position="25"/>
        <end position="36"/>
    </location>
</feature>
<sequence>MPLVPTSPLSHCNTPHSPAAVTPQYPVNNCPNSHGNSPPERPRPHFATLHNPAAGAPQCPVSGSYLNGFRNTGSHEHISRRHVAASKLNITIAMSFQIISTRWVRTECARKMAVKLNEIEERHAEGAQRFSALMESLERNTLAGSRDNNQLDADPTDWKSQNTQHPVPTMEARLAANASLAPETLVSRFVSNPRADWNDSYNEDYLATLCSIC</sequence>
<protein>
    <submittedName>
        <fullName evidence="2">Uncharacterized protein</fullName>
    </submittedName>
</protein>
<proteinExistence type="predicted"/>
<evidence type="ECO:0000313" key="3">
    <source>
        <dbReference type="Proteomes" id="UP001447188"/>
    </source>
</evidence>
<feature type="region of interest" description="Disordered" evidence="1">
    <location>
        <begin position="23"/>
        <end position="54"/>
    </location>
</feature>
<reference evidence="2 3" key="1">
    <citation type="submission" date="2024-02" db="EMBL/GenBank/DDBJ databases">
        <title>Discinaceae phylogenomics.</title>
        <authorList>
            <person name="Dirks A.C."/>
            <person name="James T.Y."/>
        </authorList>
    </citation>
    <scope>NUCLEOTIDE SEQUENCE [LARGE SCALE GENOMIC DNA]</scope>
    <source>
        <strain evidence="2 3">ACD0624</strain>
    </source>
</reference>
<accession>A0ABR3GDK0</accession>
<evidence type="ECO:0000313" key="2">
    <source>
        <dbReference type="EMBL" id="KAL0634042.1"/>
    </source>
</evidence>
<feature type="compositionally biased region" description="Polar residues" evidence="1">
    <location>
        <begin position="142"/>
        <end position="151"/>
    </location>
</feature>
<evidence type="ECO:0000256" key="1">
    <source>
        <dbReference type="SAM" id="MobiDB-lite"/>
    </source>
</evidence>
<dbReference type="Proteomes" id="UP001447188">
    <property type="component" value="Unassembled WGS sequence"/>
</dbReference>
<name>A0ABR3GDK0_9PEZI</name>
<comment type="caution">
    <text evidence="2">The sequence shown here is derived from an EMBL/GenBank/DDBJ whole genome shotgun (WGS) entry which is preliminary data.</text>
</comment>
<keyword evidence="3" id="KW-1185">Reference proteome</keyword>
<dbReference type="EMBL" id="JBBBZM010000106">
    <property type="protein sequence ID" value="KAL0634042.1"/>
    <property type="molecule type" value="Genomic_DNA"/>
</dbReference>
<organism evidence="2 3">
    <name type="scientific">Discina gigas</name>
    <dbReference type="NCBI Taxonomy" id="1032678"/>
    <lineage>
        <taxon>Eukaryota</taxon>
        <taxon>Fungi</taxon>
        <taxon>Dikarya</taxon>
        <taxon>Ascomycota</taxon>
        <taxon>Pezizomycotina</taxon>
        <taxon>Pezizomycetes</taxon>
        <taxon>Pezizales</taxon>
        <taxon>Discinaceae</taxon>
        <taxon>Discina</taxon>
    </lineage>
</organism>
<feature type="region of interest" description="Disordered" evidence="1">
    <location>
        <begin position="142"/>
        <end position="164"/>
    </location>
</feature>